<feature type="signal peptide" evidence="1">
    <location>
        <begin position="1"/>
        <end position="29"/>
    </location>
</feature>
<evidence type="ECO:0000256" key="1">
    <source>
        <dbReference type="SAM" id="SignalP"/>
    </source>
</evidence>
<keyword evidence="1" id="KW-0732">Signal</keyword>
<proteinExistence type="predicted"/>
<feature type="chain" id="PRO_5012862120" evidence="1">
    <location>
        <begin position="30"/>
        <end position="55"/>
    </location>
</feature>
<dbReference type="EMBL" id="FRFG01000066">
    <property type="protein sequence ID" value="SHO58507.1"/>
    <property type="molecule type" value="Genomic_DNA"/>
</dbReference>
<gene>
    <name evidence="2" type="ORF">VQ7734_04279</name>
</gene>
<keyword evidence="3" id="KW-1185">Reference proteome</keyword>
<evidence type="ECO:0000313" key="2">
    <source>
        <dbReference type="EMBL" id="SHO58507.1"/>
    </source>
</evidence>
<sequence>MNIKLKLTALATCSLVIVASILTVTAALEAEDTIEERLFSSEIPAIVESVSGGGS</sequence>
<protein>
    <submittedName>
        <fullName evidence="2">Uncharacterized protein</fullName>
    </submittedName>
</protein>
<name>A0A1M7Z0P3_9VIBR</name>
<reference evidence="3" key="1">
    <citation type="submission" date="2016-12" db="EMBL/GenBank/DDBJ databases">
        <authorList>
            <person name="Rodrigo-Torres L."/>
            <person name="Arahal R.D."/>
            <person name="Lucena T."/>
        </authorList>
    </citation>
    <scope>NUCLEOTIDE SEQUENCE [LARGE SCALE GENOMIC DNA]</scope>
</reference>
<evidence type="ECO:0000313" key="3">
    <source>
        <dbReference type="Proteomes" id="UP000184600"/>
    </source>
</evidence>
<accession>A0A1M7Z0P3</accession>
<dbReference type="AlphaFoldDB" id="A0A1M7Z0P3"/>
<organism evidence="2 3">
    <name type="scientific">Vibrio quintilis</name>
    <dbReference type="NCBI Taxonomy" id="1117707"/>
    <lineage>
        <taxon>Bacteria</taxon>
        <taxon>Pseudomonadati</taxon>
        <taxon>Pseudomonadota</taxon>
        <taxon>Gammaproteobacteria</taxon>
        <taxon>Vibrionales</taxon>
        <taxon>Vibrionaceae</taxon>
        <taxon>Vibrio</taxon>
    </lineage>
</organism>
<dbReference type="Proteomes" id="UP000184600">
    <property type="component" value="Unassembled WGS sequence"/>
</dbReference>
<dbReference type="STRING" id="1117707.VQ7734_04279"/>